<evidence type="ECO:0000256" key="1">
    <source>
        <dbReference type="SAM" id="MobiDB-lite"/>
    </source>
</evidence>
<keyword evidence="3" id="KW-1185">Reference proteome</keyword>
<dbReference type="EMBL" id="PPTA01000012">
    <property type="protein sequence ID" value="TFA99997.1"/>
    <property type="molecule type" value="Genomic_DNA"/>
</dbReference>
<feature type="compositionally biased region" description="Low complexity" evidence="1">
    <location>
        <begin position="187"/>
        <end position="212"/>
    </location>
</feature>
<reference evidence="2 3" key="1">
    <citation type="submission" date="2018-01" db="EMBL/GenBank/DDBJ databases">
        <title>Genome characterization of the sugarcane-associated fungus Trichoderma ghanense CCMA-1212 and their application in lignocelulose bioconversion.</title>
        <authorList>
            <person name="Steindorff A.S."/>
            <person name="Mendes T.D."/>
            <person name="Vilela E.S.D."/>
            <person name="Rodrigues D.S."/>
            <person name="Formighieri E.F."/>
            <person name="Melo I.S."/>
            <person name="Favaro L.C.L."/>
        </authorList>
    </citation>
    <scope>NUCLEOTIDE SEQUENCE [LARGE SCALE GENOMIC DNA]</scope>
    <source>
        <strain evidence="2 3">CCMA-1212</strain>
    </source>
</reference>
<accession>A0ABY2GYM4</accession>
<sequence length="338" mass="37222">MATLTSRISLQGDEPDGPEDYLSTSLGVIFPDDIVNQHGDAEHSLIYASPKLPKPLLIELADPEGETDRRLFSHYLWNASLLLAELIERDSLEDGEKDEGLGKGISFDTRGLATLELGAGTALPSMMAGLLGAAGVVVTDYPAPAVIKTLRANVSRNIKPELAPAGKESLVTRSVLVEGHEWGVFDAPPQTEQASEPETTTTTSQPSEPETTVQASKQEAPFPASHKHASDRLFVADCLWMPWQHANLRRSINHFLKRDASARAWVIAGFHTGRPKMAGFFDAEALREEGGVEVERMWERDCDGVEREWNAEREDDITERKRWLVVAVLKRCEGMVDG</sequence>
<gene>
    <name evidence="2" type="ORF">CCMA1212_008048</name>
</gene>
<feature type="region of interest" description="Disordered" evidence="1">
    <location>
        <begin position="185"/>
        <end position="223"/>
    </location>
</feature>
<dbReference type="PANTHER" id="PTHR14614">
    <property type="entry name" value="HEPATOCELLULAR CARCINOMA-ASSOCIATED ANTIGEN"/>
    <property type="match status" value="1"/>
</dbReference>
<dbReference type="PANTHER" id="PTHR14614:SF104">
    <property type="entry name" value="N-METHYLTRANSFERASE, PUTATIVE (AFU_ORTHOLOGUE AFUA_1G17750)-RELATED"/>
    <property type="match status" value="1"/>
</dbReference>
<comment type="caution">
    <text evidence="2">The sequence shown here is derived from an EMBL/GenBank/DDBJ whole genome shotgun (WGS) entry which is preliminary data.</text>
</comment>
<dbReference type="Pfam" id="PF10294">
    <property type="entry name" value="Methyltransf_16"/>
    <property type="match status" value="1"/>
</dbReference>
<dbReference type="Gene3D" id="3.40.50.150">
    <property type="entry name" value="Vaccinia Virus protein VP39"/>
    <property type="match status" value="1"/>
</dbReference>
<name>A0ABY2GYM4_9HYPO</name>
<dbReference type="RefSeq" id="XP_073556199.1">
    <property type="nucleotide sequence ID" value="XM_073705202.1"/>
</dbReference>
<dbReference type="InterPro" id="IPR019410">
    <property type="entry name" value="Methyltransf_16"/>
</dbReference>
<dbReference type="InterPro" id="IPR029063">
    <property type="entry name" value="SAM-dependent_MTases_sf"/>
</dbReference>
<evidence type="ECO:0000313" key="2">
    <source>
        <dbReference type="EMBL" id="TFA99997.1"/>
    </source>
</evidence>
<protein>
    <submittedName>
        <fullName evidence="2">Protein N-methyltransferase NNT1</fullName>
    </submittedName>
</protein>
<evidence type="ECO:0000313" key="3">
    <source>
        <dbReference type="Proteomes" id="UP001642720"/>
    </source>
</evidence>
<proteinExistence type="predicted"/>
<dbReference type="Proteomes" id="UP001642720">
    <property type="component" value="Unassembled WGS sequence"/>
</dbReference>
<dbReference type="GeneID" id="300579652"/>
<organism evidence="2 3">
    <name type="scientific">Trichoderma ghanense</name>
    <dbReference type="NCBI Taxonomy" id="65468"/>
    <lineage>
        <taxon>Eukaryota</taxon>
        <taxon>Fungi</taxon>
        <taxon>Dikarya</taxon>
        <taxon>Ascomycota</taxon>
        <taxon>Pezizomycotina</taxon>
        <taxon>Sordariomycetes</taxon>
        <taxon>Hypocreomycetidae</taxon>
        <taxon>Hypocreales</taxon>
        <taxon>Hypocreaceae</taxon>
        <taxon>Trichoderma</taxon>
    </lineage>
</organism>